<evidence type="ECO:0000313" key="2">
    <source>
        <dbReference type="Proteomes" id="UP001283361"/>
    </source>
</evidence>
<dbReference type="Proteomes" id="UP001283361">
    <property type="component" value="Unassembled WGS sequence"/>
</dbReference>
<protein>
    <submittedName>
        <fullName evidence="1">Uncharacterized protein</fullName>
    </submittedName>
</protein>
<dbReference type="EMBL" id="JAWDGP010003693">
    <property type="protein sequence ID" value="KAK3771684.1"/>
    <property type="molecule type" value="Genomic_DNA"/>
</dbReference>
<gene>
    <name evidence="1" type="ORF">RRG08_047935</name>
</gene>
<keyword evidence="2" id="KW-1185">Reference proteome</keyword>
<sequence>MKDALFGSDEDRRAAGLVRVMLSVNNVRAVQVITSQSKTTVEGQHASRTGWGYDKLTALAVSFCTALHQDRCFIYRGWAMGLEYNRNAMIFKVIF</sequence>
<name>A0AAE0ZLM3_9GAST</name>
<accession>A0AAE0ZLM3</accession>
<proteinExistence type="predicted"/>
<reference evidence="1" key="1">
    <citation type="journal article" date="2023" name="G3 (Bethesda)">
        <title>A reference genome for the long-term kleptoplast-retaining sea slug Elysia crispata morphotype clarki.</title>
        <authorList>
            <person name="Eastman K.E."/>
            <person name="Pendleton A.L."/>
            <person name="Shaikh M.A."/>
            <person name="Suttiyut T."/>
            <person name="Ogas R."/>
            <person name="Tomko P."/>
            <person name="Gavelis G."/>
            <person name="Widhalm J.R."/>
            <person name="Wisecaver J.H."/>
        </authorList>
    </citation>
    <scope>NUCLEOTIDE SEQUENCE</scope>
    <source>
        <strain evidence="1">ECLA1</strain>
    </source>
</reference>
<evidence type="ECO:0000313" key="1">
    <source>
        <dbReference type="EMBL" id="KAK3771684.1"/>
    </source>
</evidence>
<organism evidence="1 2">
    <name type="scientific">Elysia crispata</name>
    <name type="common">lettuce slug</name>
    <dbReference type="NCBI Taxonomy" id="231223"/>
    <lineage>
        <taxon>Eukaryota</taxon>
        <taxon>Metazoa</taxon>
        <taxon>Spiralia</taxon>
        <taxon>Lophotrochozoa</taxon>
        <taxon>Mollusca</taxon>
        <taxon>Gastropoda</taxon>
        <taxon>Heterobranchia</taxon>
        <taxon>Euthyneura</taxon>
        <taxon>Panpulmonata</taxon>
        <taxon>Sacoglossa</taxon>
        <taxon>Placobranchoidea</taxon>
        <taxon>Plakobranchidae</taxon>
        <taxon>Elysia</taxon>
    </lineage>
</organism>
<dbReference type="AlphaFoldDB" id="A0AAE0ZLM3"/>
<comment type="caution">
    <text evidence="1">The sequence shown here is derived from an EMBL/GenBank/DDBJ whole genome shotgun (WGS) entry which is preliminary data.</text>
</comment>